<keyword evidence="1" id="KW-1185">Reference proteome</keyword>
<evidence type="ECO:0000313" key="2">
    <source>
        <dbReference type="RefSeq" id="XP_075113315.1"/>
    </source>
</evidence>
<protein>
    <submittedName>
        <fullName evidence="2">LOW QUALITY PROTEIN: nucleoside hydrolase 3-like</fullName>
    </submittedName>
</protein>
<dbReference type="Proteomes" id="UP000790787">
    <property type="component" value="Chromosome 7"/>
</dbReference>
<name>A0AC58UUY7_TOBAC</name>
<gene>
    <name evidence="2" type="primary">LOC107811251</name>
</gene>
<organism evidence="1 2">
    <name type="scientific">Nicotiana tabacum</name>
    <name type="common">Common tobacco</name>
    <dbReference type="NCBI Taxonomy" id="4097"/>
    <lineage>
        <taxon>Eukaryota</taxon>
        <taxon>Viridiplantae</taxon>
        <taxon>Streptophyta</taxon>
        <taxon>Embryophyta</taxon>
        <taxon>Tracheophyta</taxon>
        <taxon>Spermatophyta</taxon>
        <taxon>Magnoliopsida</taxon>
        <taxon>eudicotyledons</taxon>
        <taxon>Gunneridae</taxon>
        <taxon>Pentapetalae</taxon>
        <taxon>asterids</taxon>
        <taxon>lamiids</taxon>
        <taxon>Solanales</taxon>
        <taxon>Solanaceae</taxon>
        <taxon>Nicotianoideae</taxon>
        <taxon>Nicotianeae</taxon>
        <taxon>Nicotiana</taxon>
    </lineage>
</organism>
<proteinExistence type="predicted"/>
<accession>A0AC58UUY7</accession>
<reference evidence="2" key="2">
    <citation type="submission" date="2025-08" db="UniProtKB">
        <authorList>
            <consortium name="RefSeq"/>
        </authorList>
    </citation>
    <scope>IDENTIFICATION</scope>
    <source>
        <tissue evidence="2">Leaf</tissue>
    </source>
</reference>
<evidence type="ECO:0000313" key="1">
    <source>
        <dbReference type="Proteomes" id="UP000790787"/>
    </source>
</evidence>
<dbReference type="RefSeq" id="XP_075113315.1">
    <property type="nucleotide sequence ID" value="XM_075257214.1"/>
</dbReference>
<reference evidence="1" key="1">
    <citation type="journal article" date="2014" name="Nat. Commun.">
        <title>The tobacco genome sequence and its comparison with those of tomato and potato.</title>
        <authorList>
            <person name="Sierro N."/>
            <person name="Battey J.N."/>
            <person name="Ouadi S."/>
            <person name="Bakaher N."/>
            <person name="Bovet L."/>
            <person name="Willig A."/>
            <person name="Goepfert S."/>
            <person name="Peitsch M.C."/>
            <person name="Ivanov N.V."/>
        </authorList>
    </citation>
    <scope>NUCLEOTIDE SEQUENCE [LARGE SCALE GENOMIC DNA]</scope>
</reference>
<sequence>MLYMMGRDDIVVGMGGEGGILPNGTILPNVGGYLPIIDQENGTAGYCRYRQAIPMGLGGRLDIDSSNGFRKSFLPQGKRQYSPLQQPTAQQVMIKTISSGPTVVFLIRSHTNFALFLLSNPHLKKNVEHIYIMGGGVRSQNPTGCCPKNSNSSCQPRQCGDRGNLFIDYTSNPYAEFNLYMDPFAAYQVIHSGIPVTLVPLDATNTIPITEKFFETFEKNQHTYEAKYCFESLKMARDTWFDDEFYKSFFMWDSFMSGIAASVMRKRHNPQGENEFAEMEFINITVVTSNKPYGISDGSNPFFDGHRTPKFTLERNGVHSGHVQTRLRDPFCIVKNGRGRCQDSCTKEVVGSGGVPVLVAVRAKPNRNASSVLDREFYVSFLDVLNQRKNSGKFNFSTQFPYYKENLHKPDFRGKHLGKNVVFDMDMSAGDFLALFYLLKLPVEEINLKAIIVSPTGWANAATIDSVYDLLHMMGRADIPVGLGDMFAMNQSDPVFSAVGECKYNKVIPQGSGGFLDSDTLYGLSLSLPRSPRRYTAENSVKFGAPRDTDHPEPRQPLALEVWESVVKSLDSGSKVTILTNGPLTNIAKILLAGKNYTKAFQDILIVGGHINYDNTEKGNVINVPSNRFGELNMFLDPLAAQTVLSSELNITLIPLGIQRKVSVFPKILERLHLTKRTPEAIFARRLLSRLHNLRKIHPRYQHMDTFLGEILGAVVLAGDYSVLKSTFSVKNIKVTAKGVEYEDGQITIDKKQGKSVKVLQNLDHLAYYYVFANRLSDEKQSAVVGSFHELTRIWSTPSN</sequence>